<dbReference type="AlphaFoldDB" id="A0A9P4UAD8"/>
<protein>
    <submittedName>
        <fullName evidence="2">Uncharacterized protein</fullName>
    </submittedName>
</protein>
<keyword evidence="3" id="KW-1185">Reference proteome</keyword>
<feature type="compositionally biased region" description="Basic and acidic residues" evidence="1">
    <location>
        <begin position="391"/>
        <end position="409"/>
    </location>
</feature>
<feature type="region of interest" description="Disordered" evidence="1">
    <location>
        <begin position="336"/>
        <end position="422"/>
    </location>
</feature>
<proteinExistence type="predicted"/>
<comment type="caution">
    <text evidence="2">The sequence shown here is derived from an EMBL/GenBank/DDBJ whole genome shotgun (WGS) entry which is preliminary data.</text>
</comment>
<dbReference type="OrthoDB" id="10466872at2759"/>
<organism evidence="2 3">
    <name type="scientific">Karstenula rhodostoma CBS 690.94</name>
    <dbReference type="NCBI Taxonomy" id="1392251"/>
    <lineage>
        <taxon>Eukaryota</taxon>
        <taxon>Fungi</taxon>
        <taxon>Dikarya</taxon>
        <taxon>Ascomycota</taxon>
        <taxon>Pezizomycotina</taxon>
        <taxon>Dothideomycetes</taxon>
        <taxon>Pleosporomycetidae</taxon>
        <taxon>Pleosporales</taxon>
        <taxon>Massarineae</taxon>
        <taxon>Didymosphaeriaceae</taxon>
        <taxon>Karstenula</taxon>
    </lineage>
</organism>
<sequence length="422" mass="48358">MKTKQLLIELIKLAREEASEQLKDVWNLPAPTMPKPQDPYLQLDLRDEASGGRFLNEPDEASHLNRDNREGEYKFLDESNLQLFMRIDGMPTAKRALLYVMRKKHEISDTADVWMTFVGEIDEDLGPVQPHRIRLQTILEPLKFWDTLKYRYPDFDNLLEDTEDDVTEDCCQPFWQFAFAAIRTSPHMFKPGYTTQHKRKKIQRFSWARMLVLLFLPEVELMKELFHAGLAPKEAPSGWHEQARDKMKTILMKHARGNLRAAIQNGWEDLCIEVDEVFVENSLYANYAVPPPPLSAHGQDEQDPRSPQALGSDVQNNQSNSGDDILSMALSETLGAMSVSDEENRKDARSKKRKDLLDSSREMSAPKTPSQAPSHQCQSSVLQPRGKKRDRNNIESVDGHTDSGEDIPKPKKRPNCRPGPIR</sequence>
<reference evidence="2" key="1">
    <citation type="journal article" date="2020" name="Stud. Mycol.">
        <title>101 Dothideomycetes genomes: a test case for predicting lifestyles and emergence of pathogens.</title>
        <authorList>
            <person name="Haridas S."/>
            <person name="Albert R."/>
            <person name="Binder M."/>
            <person name="Bloem J."/>
            <person name="Labutti K."/>
            <person name="Salamov A."/>
            <person name="Andreopoulos B."/>
            <person name="Baker S."/>
            <person name="Barry K."/>
            <person name="Bills G."/>
            <person name="Bluhm B."/>
            <person name="Cannon C."/>
            <person name="Castanera R."/>
            <person name="Culley D."/>
            <person name="Daum C."/>
            <person name="Ezra D."/>
            <person name="Gonzalez J."/>
            <person name="Henrissat B."/>
            <person name="Kuo A."/>
            <person name="Liang C."/>
            <person name="Lipzen A."/>
            <person name="Lutzoni F."/>
            <person name="Magnuson J."/>
            <person name="Mondo S."/>
            <person name="Nolan M."/>
            <person name="Ohm R."/>
            <person name="Pangilinan J."/>
            <person name="Park H.-J."/>
            <person name="Ramirez L."/>
            <person name="Alfaro M."/>
            <person name="Sun H."/>
            <person name="Tritt A."/>
            <person name="Yoshinaga Y."/>
            <person name="Zwiers L.-H."/>
            <person name="Turgeon B."/>
            <person name="Goodwin S."/>
            <person name="Spatafora J."/>
            <person name="Crous P."/>
            <person name="Grigoriev I."/>
        </authorList>
    </citation>
    <scope>NUCLEOTIDE SEQUENCE</scope>
    <source>
        <strain evidence="2">CBS 690.94</strain>
    </source>
</reference>
<feature type="compositionally biased region" description="Polar residues" evidence="1">
    <location>
        <begin position="313"/>
        <end position="322"/>
    </location>
</feature>
<name>A0A9P4UAD8_9PLEO</name>
<evidence type="ECO:0000256" key="1">
    <source>
        <dbReference type="SAM" id="MobiDB-lite"/>
    </source>
</evidence>
<accession>A0A9P4UAD8</accession>
<dbReference type="EMBL" id="MU001503">
    <property type="protein sequence ID" value="KAF2443135.1"/>
    <property type="molecule type" value="Genomic_DNA"/>
</dbReference>
<evidence type="ECO:0000313" key="3">
    <source>
        <dbReference type="Proteomes" id="UP000799764"/>
    </source>
</evidence>
<feature type="compositionally biased region" description="Polar residues" evidence="1">
    <location>
        <begin position="367"/>
        <end position="382"/>
    </location>
</feature>
<feature type="region of interest" description="Disordered" evidence="1">
    <location>
        <begin position="290"/>
        <end position="323"/>
    </location>
</feature>
<gene>
    <name evidence="2" type="ORF">P171DRAFT_487089</name>
</gene>
<evidence type="ECO:0000313" key="2">
    <source>
        <dbReference type="EMBL" id="KAF2443135.1"/>
    </source>
</evidence>
<dbReference type="Proteomes" id="UP000799764">
    <property type="component" value="Unassembled WGS sequence"/>
</dbReference>